<evidence type="ECO:0000256" key="5">
    <source>
        <dbReference type="ARBA" id="ARBA00023004"/>
    </source>
</evidence>
<dbReference type="PRINTS" id="PR00607">
    <property type="entry name" value="CYTCHROMECIE"/>
</dbReference>
<evidence type="ECO:0000256" key="3">
    <source>
        <dbReference type="ARBA" id="ARBA00022723"/>
    </source>
</evidence>
<dbReference type="InterPro" id="IPR002323">
    <property type="entry name" value="Cyt_CIE"/>
</dbReference>
<keyword evidence="5 6" id="KW-0408">Iron</keyword>
<dbReference type="Pfam" id="PF13442">
    <property type="entry name" value="Cytochrome_CBB3"/>
    <property type="match status" value="1"/>
</dbReference>
<evidence type="ECO:0000256" key="4">
    <source>
        <dbReference type="ARBA" id="ARBA00022982"/>
    </source>
</evidence>
<evidence type="ECO:0000256" key="1">
    <source>
        <dbReference type="ARBA" id="ARBA00022448"/>
    </source>
</evidence>
<comment type="caution">
    <text evidence="9">The sequence shown here is derived from an EMBL/GenBank/DDBJ whole genome shotgun (WGS) entry which is preliminary data.</text>
</comment>
<keyword evidence="10" id="KW-1185">Reference proteome</keyword>
<evidence type="ECO:0000256" key="7">
    <source>
        <dbReference type="SAM" id="SignalP"/>
    </source>
</evidence>
<keyword evidence="2 6" id="KW-0349">Heme</keyword>
<keyword evidence="3 6" id="KW-0479">Metal-binding</keyword>
<dbReference type="PANTHER" id="PTHR40942:SF2">
    <property type="entry name" value="CYTOCHROME-RELATED"/>
    <property type="match status" value="1"/>
</dbReference>
<accession>A0ABR9F1I3</accession>
<dbReference type="EMBL" id="RRZD01000007">
    <property type="protein sequence ID" value="MBE0400333.1"/>
    <property type="molecule type" value="Genomic_DNA"/>
</dbReference>
<dbReference type="InterPro" id="IPR036909">
    <property type="entry name" value="Cyt_c-like_dom_sf"/>
</dbReference>
<keyword evidence="7" id="KW-0732">Signal</keyword>
<reference evidence="9 10" key="1">
    <citation type="submission" date="2020-07" db="EMBL/GenBank/DDBJ databases">
        <title>Halophilic bacteria isolated from french cheeses.</title>
        <authorList>
            <person name="Kothe C.I."/>
            <person name="Farah-Kraiem B."/>
            <person name="Renault P."/>
            <person name="Dridi B."/>
        </authorList>
    </citation>
    <scope>NUCLEOTIDE SEQUENCE [LARGE SCALE GENOMIC DNA]</scope>
    <source>
        <strain evidence="9 10">FME1</strain>
    </source>
</reference>
<dbReference type="Gene3D" id="1.10.760.10">
    <property type="entry name" value="Cytochrome c-like domain"/>
    <property type="match status" value="1"/>
</dbReference>
<proteinExistence type="predicted"/>
<protein>
    <submittedName>
        <fullName evidence="9">Cytochrome c5 family protein</fullName>
    </submittedName>
</protein>
<organism evidence="9 10">
    <name type="scientific">Halomonas casei</name>
    <dbReference type="NCBI Taxonomy" id="2742613"/>
    <lineage>
        <taxon>Bacteria</taxon>
        <taxon>Pseudomonadati</taxon>
        <taxon>Pseudomonadota</taxon>
        <taxon>Gammaproteobacteria</taxon>
        <taxon>Oceanospirillales</taxon>
        <taxon>Halomonadaceae</taxon>
        <taxon>Halomonas</taxon>
    </lineage>
</organism>
<evidence type="ECO:0000313" key="10">
    <source>
        <dbReference type="Proteomes" id="UP001645039"/>
    </source>
</evidence>
<evidence type="ECO:0000256" key="6">
    <source>
        <dbReference type="PROSITE-ProRule" id="PRU00433"/>
    </source>
</evidence>
<feature type="domain" description="Cytochrome c" evidence="8">
    <location>
        <begin position="74"/>
        <end position="155"/>
    </location>
</feature>
<evidence type="ECO:0000313" key="9">
    <source>
        <dbReference type="EMBL" id="MBE0400333.1"/>
    </source>
</evidence>
<feature type="signal peptide" evidence="7">
    <location>
        <begin position="1"/>
        <end position="24"/>
    </location>
</feature>
<keyword evidence="1" id="KW-0813">Transport</keyword>
<feature type="chain" id="PRO_5045796804" evidence="7">
    <location>
        <begin position="25"/>
        <end position="155"/>
    </location>
</feature>
<dbReference type="SUPFAM" id="SSF46626">
    <property type="entry name" value="Cytochrome c"/>
    <property type="match status" value="1"/>
</dbReference>
<evidence type="ECO:0000259" key="8">
    <source>
        <dbReference type="PROSITE" id="PS51007"/>
    </source>
</evidence>
<dbReference type="PANTHER" id="PTHR40942">
    <property type="match status" value="1"/>
</dbReference>
<evidence type="ECO:0000256" key="2">
    <source>
        <dbReference type="ARBA" id="ARBA00022617"/>
    </source>
</evidence>
<keyword evidence="4" id="KW-0249">Electron transport</keyword>
<name>A0ABR9F1I3_9GAMM</name>
<dbReference type="PROSITE" id="PS51007">
    <property type="entry name" value="CYTC"/>
    <property type="match status" value="1"/>
</dbReference>
<dbReference type="Proteomes" id="UP001645039">
    <property type="component" value="Unassembled WGS sequence"/>
</dbReference>
<dbReference type="InterPro" id="IPR009056">
    <property type="entry name" value="Cyt_c-like_dom"/>
</dbReference>
<sequence>MKAKGMISGLVALSVLTGAAGVFAQEDEREAMAKRLAPVGKLCLQGQACGTAVLLAAADVAVEEEAAASEADSISSIDTAALYTSAGCAVCHANGIAGAPKMGDSAAWTARLAKGTDELYASAINGIGAMPAKGGRPNLSDEEVMALVDYMIAEE</sequence>
<gene>
    <name evidence="9" type="ORF">EI168_09455</name>
</gene>